<reference evidence="2 3" key="1">
    <citation type="submission" date="2014-03" db="EMBL/GenBank/DDBJ databases">
        <title>Genomics of Bifidobacteria.</title>
        <authorList>
            <person name="Ventura M."/>
            <person name="Milani C."/>
            <person name="Lugli G.A."/>
        </authorList>
    </citation>
    <scope>NUCLEOTIDE SEQUENCE [LARGE SCALE GENOMIC DNA]</scope>
    <source>
        <strain evidence="2 3">LMG 11597</strain>
    </source>
</reference>
<feature type="transmembrane region" description="Helical" evidence="1">
    <location>
        <begin position="20"/>
        <end position="44"/>
    </location>
</feature>
<proteinExistence type="predicted"/>
<evidence type="ECO:0000256" key="1">
    <source>
        <dbReference type="SAM" id="Phobius"/>
    </source>
</evidence>
<keyword evidence="1" id="KW-0812">Transmembrane</keyword>
<accession>A0A087E7K4</accession>
<keyword evidence="1" id="KW-1133">Transmembrane helix</keyword>
<dbReference type="EMBL" id="JGZR01000006">
    <property type="protein sequence ID" value="KFJ03755.1"/>
    <property type="molecule type" value="Genomic_DNA"/>
</dbReference>
<evidence type="ECO:0000313" key="3">
    <source>
        <dbReference type="Proteomes" id="UP000029055"/>
    </source>
</evidence>
<dbReference type="Proteomes" id="UP000029055">
    <property type="component" value="Unassembled WGS sequence"/>
</dbReference>
<keyword evidence="1" id="KW-0472">Membrane</keyword>
<organism evidence="2 3">
    <name type="scientific">Bifidobacterium subtile</name>
    <dbReference type="NCBI Taxonomy" id="77635"/>
    <lineage>
        <taxon>Bacteria</taxon>
        <taxon>Bacillati</taxon>
        <taxon>Actinomycetota</taxon>
        <taxon>Actinomycetes</taxon>
        <taxon>Bifidobacteriales</taxon>
        <taxon>Bifidobacteriaceae</taxon>
        <taxon>Bifidobacterium</taxon>
    </lineage>
</organism>
<protein>
    <submittedName>
        <fullName evidence="2">Uncharacterized protein</fullName>
    </submittedName>
</protein>
<dbReference type="AlphaFoldDB" id="A0A087E7K4"/>
<sequence length="54" mass="5624">MNDFNDWPRVNSVATSGPRWALGVGYTLTMPLASSFAAVVAAHLSYGQPAGLSA</sequence>
<comment type="caution">
    <text evidence="2">The sequence shown here is derived from an EMBL/GenBank/DDBJ whole genome shotgun (WGS) entry which is preliminary data.</text>
</comment>
<name>A0A087E7K4_9BIFI</name>
<dbReference type="STRING" id="77635.BISU_0232"/>
<gene>
    <name evidence="2" type="ORF">BISU_0232</name>
</gene>
<evidence type="ECO:0000313" key="2">
    <source>
        <dbReference type="EMBL" id="KFJ03755.1"/>
    </source>
</evidence>
<keyword evidence="3" id="KW-1185">Reference proteome</keyword>